<sequence length="211" mass="23937">MGDKKAHSIEQNVNCSSPGIKRKSVRFTGSDDNEKSMPTNDNVLQLSLELQMMKMRNDRLIHEQGVKHGTTVDITEQLSKHIFKAIANNASLLAEIENSRIKFDNLHGEMKELRTELANSKKELTALRNANDICSETNELLVRSEIRSKRIRKLNTYLRASLQKDSCKSSSVRLSRSAPSTPRTKASRARRPINAVPVRDRLSPKKIEWTT</sequence>
<organism evidence="3 4">
    <name type="scientific">Dreissena polymorpha</name>
    <name type="common">Zebra mussel</name>
    <name type="synonym">Mytilus polymorpha</name>
    <dbReference type="NCBI Taxonomy" id="45954"/>
    <lineage>
        <taxon>Eukaryota</taxon>
        <taxon>Metazoa</taxon>
        <taxon>Spiralia</taxon>
        <taxon>Lophotrochozoa</taxon>
        <taxon>Mollusca</taxon>
        <taxon>Bivalvia</taxon>
        <taxon>Autobranchia</taxon>
        <taxon>Heteroconchia</taxon>
        <taxon>Euheterodonta</taxon>
        <taxon>Imparidentia</taxon>
        <taxon>Neoheterodontei</taxon>
        <taxon>Myida</taxon>
        <taxon>Dreissenoidea</taxon>
        <taxon>Dreissenidae</taxon>
        <taxon>Dreissena</taxon>
    </lineage>
</organism>
<evidence type="ECO:0000256" key="2">
    <source>
        <dbReference type="SAM" id="MobiDB-lite"/>
    </source>
</evidence>
<evidence type="ECO:0000313" key="4">
    <source>
        <dbReference type="Proteomes" id="UP000828390"/>
    </source>
</evidence>
<keyword evidence="1" id="KW-0175">Coiled coil</keyword>
<accession>A0A9D4RDI6</accession>
<keyword evidence="4" id="KW-1185">Reference proteome</keyword>
<dbReference type="Proteomes" id="UP000828390">
    <property type="component" value="Unassembled WGS sequence"/>
</dbReference>
<reference evidence="3" key="2">
    <citation type="submission" date="2020-11" db="EMBL/GenBank/DDBJ databases">
        <authorList>
            <person name="McCartney M.A."/>
            <person name="Auch B."/>
            <person name="Kono T."/>
            <person name="Mallez S."/>
            <person name="Becker A."/>
            <person name="Gohl D.M."/>
            <person name="Silverstein K.A.T."/>
            <person name="Koren S."/>
            <person name="Bechman K.B."/>
            <person name="Herman A."/>
            <person name="Abrahante J.E."/>
            <person name="Garbe J."/>
        </authorList>
    </citation>
    <scope>NUCLEOTIDE SEQUENCE</scope>
    <source>
        <strain evidence="3">Duluth1</strain>
        <tissue evidence="3">Whole animal</tissue>
    </source>
</reference>
<dbReference type="AlphaFoldDB" id="A0A9D4RDI6"/>
<proteinExistence type="predicted"/>
<feature type="coiled-coil region" evidence="1">
    <location>
        <begin position="96"/>
        <end position="130"/>
    </location>
</feature>
<evidence type="ECO:0000256" key="1">
    <source>
        <dbReference type="SAM" id="Coils"/>
    </source>
</evidence>
<reference evidence="3" key="1">
    <citation type="journal article" date="2019" name="bioRxiv">
        <title>The Genome of the Zebra Mussel, Dreissena polymorpha: A Resource for Invasive Species Research.</title>
        <authorList>
            <person name="McCartney M.A."/>
            <person name="Auch B."/>
            <person name="Kono T."/>
            <person name="Mallez S."/>
            <person name="Zhang Y."/>
            <person name="Obille A."/>
            <person name="Becker A."/>
            <person name="Abrahante J.E."/>
            <person name="Garbe J."/>
            <person name="Badalamenti J.P."/>
            <person name="Herman A."/>
            <person name="Mangelson H."/>
            <person name="Liachko I."/>
            <person name="Sullivan S."/>
            <person name="Sone E.D."/>
            <person name="Koren S."/>
            <person name="Silverstein K.A.T."/>
            <person name="Beckman K.B."/>
            <person name="Gohl D.M."/>
        </authorList>
    </citation>
    <scope>NUCLEOTIDE SEQUENCE</scope>
    <source>
        <strain evidence="3">Duluth1</strain>
        <tissue evidence="3">Whole animal</tissue>
    </source>
</reference>
<dbReference type="EMBL" id="JAIWYP010000002">
    <property type="protein sequence ID" value="KAH3862682.1"/>
    <property type="molecule type" value="Genomic_DNA"/>
</dbReference>
<name>A0A9D4RDI6_DREPO</name>
<feature type="region of interest" description="Disordered" evidence="2">
    <location>
        <begin position="1"/>
        <end position="39"/>
    </location>
</feature>
<feature type="compositionally biased region" description="Low complexity" evidence="2">
    <location>
        <begin position="169"/>
        <end position="180"/>
    </location>
</feature>
<evidence type="ECO:0000313" key="3">
    <source>
        <dbReference type="EMBL" id="KAH3862682.1"/>
    </source>
</evidence>
<feature type="region of interest" description="Disordered" evidence="2">
    <location>
        <begin position="169"/>
        <end position="197"/>
    </location>
</feature>
<protein>
    <submittedName>
        <fullName evidence="3">Uncharacterized protein</fullName>
    </submittedName>
</protein>
<comment type="caution">
    <text evidence="3">The sequence shown here is derived from an EMBL/GenBank/DDBJ whole genome shotgun (WGS) entry which is preliminary data.</text>
</comment>
<gene>
    <name evidence="3" type="ORF">DPMN_025655</name>
</gene>